<dbReference type="Pfam" id="PF00651">
    <property type="entry name" value="BTB"/>
    <property type="match status" value="1"/>
</dbReference>
<dbReference type="KEGG" id="bbel:109477955"/>
<gene>
    <name evidence="5" type="primary">LOC109477955</name>
</gene>
<reference evidence="5" key="1">
    <citation type="submission" date="2025-08" db="UniProtKB">
        <authorList>
            <consortium name="RefSeq"/>
        </authorList>
    </citation>
    <scope>IDENTIFICATION</scope>
    <source>
        <tissue evidence="5">Gonad</tissue>
    </source>
</reference>
<dbReference type="Proteomes" id="UP000515135">
    <property type="component" value="Unplaced"/>
</dbReference>
<feature type="domain" description="BTB" evidence="3">
    <location>
        <begin position="101"/>
        <end position="167"/>
    </location>
</feature>
<evidence type="ECO:0000313" key="4">
    <source>
        <dbReference type="Proteomes" id="UP000515135"/>
    </source>
</evidence>
<dbReference type="PROSITE" id="PS50097">
    <property type="entry name" value="BTB"/>
    <property type="match status" value="1"/>
</dbReference>
<dbReference type="RefSeq" id="XP_019634971.1">
    <property type="nucleotide sequence ID" value="XM_019779412.1"/>
</dbReference>
<evidence type="ECO:0000256" key="2">
    <source>
        <dbReference type="ARBA" id="ARBA00022737"/>
    </source>
</evidence>
<proteinExistence type="predicted"/>
<evidence type="ECO:0000259" key="3">
    <source>
        <dbReference type="PROSITE" id="PS50097"/>
    </source>
</evidence>
<evidence type="ECO:0000256" key="1">
    <source>
        <dbReference type="ARBA" id="ARBA00022441"/>
    </source>
</evidence>
<dbReference type="SUPFAM" id="SSF54695">
    <property type="entry name" value="POZ domain"/>
    <property type="match status" value="1"/>
</dbReference>
<dbReference type="Gene3D" id="3.30.710.10">
    <property type="entry name" value="Potassium Channel Kv1.1, Chain A"/>
    <property type="match status" value="1"/>
</dbReference>
<evidence type="ECO:0000313" key="5">
    <source>
        <dbReference type="RefSeq" id="XP_019634971.1"/>
    </source>
</evidence>
<feature type="non-terminal residue" evidence="5">
    <location>
        <position position="172"/>
    </location>
</feature>
<accession>A0A6P4ZZE8</accession>
<dbReference type="GeneID" id="109477955"/>
<dbReference type="CDD" id="cd18186">
    <property type="entry name" value="BTB_POZ_ZBTB_KLHL-like"/>
    <property type="match status" value="1"/>
</dbReference>
<keyword evidence="2" id="KW-0677">Repeat</keyword>
<dbReference type="InterPro" id="IPR000210">
    <property type="entry name" value="BTB/POZ_dom"/>
</dbReference>
<dbReference type="PANTHER" id="PTHR24412:SF272">
    <property type="entry name" value="KELCH-LIKE PROTEIN DIABLO"/>
    <property type="match status" value="1"/>
</dbReference>
<name>A0A6P4ZZE8_BRABE</name>
<dbReference type="SMART" id="SM00225">
    <property type="entry name" value="BTB"/>
    <property type="match status" value="1"/>
</dbReference>
<keyword evidence="4" id="KW-1185">Reference proteome</keyword>
<dbReference type="InterPro" id="IPR011333">
    <property type="entry name" value="SKP1/BTB/POZ_sf"/>
</dbReference>
<organism evidence="4 5">
    <name type="scientific">Branchiostoma belcheri</name>
    <name type="common">Amphioxus</name>
    <dbReference type="NCBI Taxonomy" id="7741"/>
    <lineage>
        <taxon>Eukaryota</taxon>
        <taxon>Metazoa</taxon>
        <taxon>Chordata</taxon>
        <taxon>Cephalochordata</taxon>
        <taxon>Leptocardii</taxon>
        <taxon>Amphioxiformes</taxon>
        <taxon>Branchiostomatidae</taxon>
        <taxon>Branchiostoma</taxon>
    </lineage>
</organism>
<dbReference type="OrthoDB" id="6482909at2759"/>
<sequence length="172" mass="20387">MSRGYHDEFGHWQCVGGDSDSDLDYDDDYYDDYYDEECYFENDHNRDCDHDNGHEHDYESANWYRWRDRESEDGYRSFENRARGRELLSELVSQRKSRELLDIVVEVEGREFPCHRAVLASTPYFKTMLSSNFAESSSRAIKLHEVDPTSFCKILDFLYTGKIRIGKDDAQD</sequence>
<dbReference type="PANTHER" id="PTHR24412">
    <property type="entry name" value="KELCH PROTEIN"/>
    <property type="match status" value="1"/>
</dbReference>
<protein>
    <submittedName>
        <fullName evidence="5">Kelch-like protein 38</fullName>
    </submittedName>
</protein>
<dbReference type="AlphaFoldDB" id="A0A6P4ZZE8"/>
<keyword evidence="1" id="KW-0880">Kelch repeat</keyword>